<evidence type="ECO:0000313" key="1">
    <source>
        <dbReference type="EMBL" id="CAE8624275.1"/>
    </source>
</evidence>
<keyword evidence="3" id="KW-1185">Reference proteome</keyword>
<gene>
    <name evidence="1" type="ORF">PGLA1383_LOCUS41422</name>
    <name evidence="2" type="ORF">PGLA2088_LOCUS9221</name>
</gene>
<dbReference type="OrthoDB" id="2014201at2759"/>
<protein>
    <recommendedName>
        <fullName evidence="4">Hexosyltransferase</fullName>
    </recommendedName>
</protein>
<reference evidence="1" key="1">
    <citation type="submission" date="2021-02" db="EMBL/GenBank/DDBJ databases">
        <authorList>
            <person name="Dougan E. K."/>
            <person name="Rhodes N."/>
            <person name="Thang M."/>
            <person name="Chan C."/>
        </authorList>
    </citation>
    <scope>NUCLEOTIDE SEQUENCE</scope>
</reference>
<dbReference type="InterPro" id="IPR050587">
    <property type="entry name" value="GNT1/Glycosyltrans_8"/>
</dbReference>
<sequence length="102" mass="11508">MTRNTFSMLWAYNMTEFERVLFIDSDFLPLKNIDDAFDCGEWCAVVSVRESQNRFNSGLQVLTPNASLFAALFTGGSLGRYGSYNRGIQGYLNEAIPDWCTA</sequence>
<proteinExistence type="predicted"/>
<dbReference type="PANTHER" id="PTHR11183">
    <property type="entry name" value="GLYCOGENIN SUBFAMILY MEMBER"/>
    <property type="match status" value="1"/>
</dbReference>
<dbReference type="Gene3D" id="3.90.550.10">
    <property type="entry name" value="Spore Coat Polysaccharide Biosynthesis Protein SpsA, Chain A"/>
    <property type="match status" value="1"/>
</dbReference>
<dbReference type="SUPFAM" id="SSF53448">
    <property type="entry name" value="Nucleotide-diphospho-sugar transferases"/>
    <property type="match status" value="1"/>
</dbReference>
<dbReference type="AlphaFoldDB" id="A0A813GB20"/>
<organism evidence="1 3">
    <name type="scientific">Polarella glacialis</name>
    <name type="common">Dinoflagellate</name>
    <dbReference type="NCBI Taxonomy" id="89957"/>
    <lineage>
        <taxon>Eukaryota</taxon>
        <taxon>Sar</taxon>
        <taxon>Alveolata</taxon>
        <taxon>Dinophyceae</taxon>
        <taxon>Suessiales</taxon>
        <taxon>Suessiaceae</taxon>
        <taxon>Polarella</taxon>
    </lineage>
</organism>
<evidence type="ECO:0008006" key="4">
    <source>
        <dbReference type="Google" id="ProtNLM"/>
    </source>
</evidence>
<dbReference type="Proteomes" id="UP000626109">
    <property type="component" value="Unassembled WGS sequence"/>
</dbReference>
<dbReference type="Proteomes" id="UP000654075">
    <property type="component" value="Unassembled WGS sequence"/>
</dbReference>
<evidence type="ECO:0000313" key="2">
    <source>
        <dbReference type="EMBL" id="CAE8651741.1"/>
    </source>
</evidence>
<name>A0A813GB20_POLGL</name>
<evidence type="ECO:0000313" key="3">
    <source>
        <dbReference type="Proteomes" id="UP000654075"/>
    </source>
</evidence>
<comment type="caution">
    <text evidence="1">The sequence shown here is derived from an EMBL/GenBank/DDBJ whole genome shotgun (WGS) entry which is preliminary data.</text>
</comment>
<dbReference type="InterPro" id="IPR029044">
    <property type="entry name" value="Nucleotide-diphossugar_trans"/>
</dbReference>
<dbReference type="EMBL" id="CAJNNW010010123">
    <property type="protein sequence ID" value="CAE8651741.1"/>
    <property type="molecule type" value="Genomic_DNA"/>
</dbReference>
<dbReference type="EMBL" id="CAJNNV010028350">
    <property type="protein sequence ID" value="CAE8624275.1"/>
    <property type="molecule type" value="Genomic_DNA"/>
</dbReference>
<accession>A0A813GB20</accession>